<dbReference type="PROSITE" id="PS01360">
    <property type="entry name" value="ZF_MYND_1"/>
    <property type="match status" value="1"/>
</dbReference>
<name>A0A9P8VM24_9PEZI</name>
<dbReference type="GO" id="GO:0008270">
    <property type="term" value="F:zinc ion binding"/>
    <property type="evidence" value="ECO:0007669"/>
    <property type="project" value="UniProtKB-KW"/>
</dbReference>
<evidence type="ECO:0000256" key="4">
    <source>
        <dbReference type="PROSITE-ProRule" id="PRU00134"/>
    </source>
</evidence>
<evidence type="ECO:0000313" key="7">
    <source>
        <dbReference type="EMBL" id="KAH6696943.1"/>
    </source>
</evidence>
<proteinExistence type="predicted"/>
<dbReference type="SUPFAM" id="SSF144232">
    <property type="entry name" value="HIT/MYND zinc finger-like"/>
    <property type="match status" value="1"/>
</dbReference>
<feature type="region of interest" description="Disordered" evidence="5">
    <location>
        <begin position="17"/>
        <end position="75"/>
    </location>
</feature>
<feature type="domain" description="MYND-type" evidence="6">
    <location>
        <begin position="188"/>
        <end position="232"/>
    </location>
</feature>
<dbReference type="OrthoDB" id="5945798at2759"/>
<keyword evidence="8" id="KW-1185">Reference proteome</keyword>
<evidence type="ECO:0000259" key="6">
    <source>
        <dbReference type="PROSITE" id="PS50865"/>
    </source>
</evidence>
<accession>A0A9P8VM24</accession>
<dbReference type="PROSITE" id="PS50865">
    <property type="entry name" value="ZF_MYND_2"/>
    <property type="match status" value="1"/>
</dbReference>
<organism evidence="7 8">
    <name type="scientific">Plectosphaerella plurivora</name>
    <dbReference type="NCBI Taxonomy" id="936078"/>
    <lineage>
        <taxon>Eukaryota</taxon>
        <taxon>Fungi</taxon>
        <taxon>Dikarya</taxon>
        <taxon>Ascomycota</taxon>
        <taxon>Pezizomycotina</taxon>
        <taxon>Sordariomycetes</taxon>
        <taxon>Hypocreomycetidae</taxon>
        <taxon>Glomerellales</taxon>
        <taxon>Plectosphaerellaceae</taxon>
        <taxon>Plectosphaerella</taxon>
    </lineage>
</organism>
<gene>
    <name evidence="7" type="ORF">F5X68DRAFT_946</name>
</gene>
<evidence type="ECO:0000313" key="8">
    <source>
        <dbReference type="Proteomes" id="UP000770015"/>
    </source>
</evidence>
<keyword evidence="2 4" id="KW-0863">Zinc-finger</keyword>
<evidence type="ECO:0000256" key="5">
    <source>
        <dbReference type="SAM" id="MobiDB-lite"/>
    </source>
</evidence>
<dbReference type="AlphaFoldDB" id="A0A9P8VM24"/>
<sequence length="244" mass="25647">MPLPDFSSSTLFPSFADVPLEASPPPITASSAAVVPFPPNNSAPSSSLPPPYSAPPAGDDPAPPPPPSYSPTPETTTHFLLAQVKQNMTITKPTLIATDASGTDFAITFEDRGIDLRPVKMGWTVVIPGAARTAPSGDGVKKGFVRVPEGRGTGVHYIPAKLARVMEVGRRLNEAEGTVEGEEEEKGCMTCGREDGETGGALLKCTGCGRVTYCGKDCQKKDWTEGGHKSDCKVFKAMAVTWGV</sequence>
<evidence type="ECO:0000256" key="2">
    <source>
        <dbReference type="ARBA" id="ARBA00022771"/>
    </source>
</evidence>
<evidence type="ECO:0000256" key="1">
    <source>
        <dbReference type="ARBA" id="ARBA00022723"/>
    </source>
</evidence>
<dbReference type="Gene3D" id="6.10.140.2220">
    <property type="match status" value="1"/>
</dbReference>
<reference evidence="7" key="1">
    <citation type="journal article" date="2021" name="Nat. Commun.">
        <title>Genetic determinants of endophytism in the Arabidopsis root mycobiome.</title>
        <authorList>
            <person name="Mesny F."/>
            <person name="Miyauchi S."/>
            <person name="Thiergart T."/>
            <person name="Pickel B."/>
            <person name="Atanasova L."/>
            <person name="Karlsson M."/>
            <person name="Huettel B."/>
            <person name="Barry K.W."/>
            <person name="Haridas S."/>
            <person name="Chen C."/>
            <person name="Bauer D."/>
            <person name="Andreopoulos W."/>
            <person name="Pangilinan J."/>
            <person name="LaButti K."/>
            <person name="Riley R."/>
            <person name="Lipzen A."/>
            <person name="Clum A."/>
            <person name="Drula E."/>
            <person name="Henrissat B."/>
            <person name="Kohler A."/>
            <person name="Grigoriev I.V."/>
            <person name="Martin F.M."/>
            <person name="Hacquard S."/>
        </authorList>
    </citation>
    <scope>NUCLEOTIDE SEQUENCE</scope>
    <source>
        <strain evidence="7">MPI-SDFR-AT-0117</strain>
    </source>
</reference>
<dbReference type="InterPro" id="IPR002893">
    <property type="entry name" value="Znf_MYND"/>
</dbReference>
<feature type="compositionally biased region" description="Pro residues" evidence="5">
    <location>
        <begin position="61"/>
        <end position="70"/>
    </location>
</feature>
<dbReference type="EMBL" id="JAGSXJ010000001">
    <property type="protein sequence ID" value="KAH6696943.1"/>
    <property type="molecule type" value="Genomic_DNA"/>
</dbReference>
<dbReference type="Proteomes" id="UP000770015">
    <property type="component" value="Unassembled WGS sequence"/>
</dbReference>
<feature type="compositionally biased region" description="Pro residues" evidence="5">
    <location>
        <begin position="36"/>
        <end position="54"/>
    </location>
</feature>
<comment type="caution">
    <text evidence="7">The sequence shown here is derived from an EMBL/GenBank/DDBJ whole genome shotgun (WGS) entry which is preliminary data.</text>
</comment>
<dbReference type="Pfam" id="PF01753">
    <property type="entry name" value="zf-MYND"/>
    <property type="match status" value="1"/>
</dbReference>
<evidence type="ECO:0000256" key="3">
    <source>
        <dbReference type="ARBA" id="ARBA00022833"/>
    </source>
</evidence>
<protein>
    <recommendedName>
        <fullName evidence="6">MYND-type domain-containing protein</fullName>
    </recommendedName>
</protein>
<keyword evidence="1" id="KW-0479">Metal-binding</keyword>
<keyword evidence="3" id="KW-0862">Zinc</keyword>